<evidence type="ECO:0000313" key="2">
    <source>
        <dbReference type="Proteomes" id="UP000823775"/>
    </source>
</evidence>
<dbReference type="Proteomes" id="UP000823775">
    <property type="component" value="Unassembled WGS sequence"/>
</dbReference>
<accession>A0ABS8T6E2</accession>
<organism evidence="1 2">
    <name type="scientific">Datura stramonium</name>
    <name type="common">Jimsonweed</name>
    <name type="synonym">Common thornapple</name>
    <dbReference type="NCBI Taxonomy" id="4076"/>
    <lineage>
        <taxon>Eukaryota</taxon>
        <taxon>Viridiplantae</taxon>
        <taxon>Streptophyta</taxon>
        <taxon>Embryophyta</taxon>
        <taxon>Tracheophyta</taxon>
        <taxon>Spermatophyta</taxon>
        <taxon>Magnoliopsida</taxon>
        <taxon>eudicotyledons</taxon>
        <taxon>Gunneridae</taxon>
        <taxon>Pentapetalae</taxon>
        <taxon>asterids</taxon>
        <taxon>lamiids</taxon>
        <taxon>Solanales</taxon>
        <taxon>Solanaceae</taxon>
        <taxon>Solanoideae</taxon>
        <taxon>Datureae</taxon>
        <taxon>Datura</taxon>
    </lineage>
</organism>
<dbReference type="EMBL" id="JACEIK010001152">
    <property type="protein sequence ID" value="MCD7466518.1"/>
    <property type="molecule type" value="Genomic_DNA"/>
</dbReference>
<protein>
    <submittedName>
        <fullName evidence="1">Uncharacterized protein</fullName>
    </submittedName>
</protein>
<gene>
    <name evidence="1" type="ORF">HAX54_003322</name>
</gene>
<evidence type="ECO:0000313" key="1">
    <source>
        <dbReference type="EMBL" id="MCD7466518.1"/>
    </source>
</evidence>
<feature type="non-terminal residue" evidence="1">
    <location>
        <position position="1"/>
    </location>
</feature>
<proteinExistence type="predicted"/>
<sequence>QLTEVIPAKGGVLELNGPDTRNHRSNDDVGGLGQLLLPHSWNINEHPNSYLTLLLEELHRTSHLKKERKVNRSRAARAGIGNWIKTIWRRRGRTRLGISEVGRWKTKEIGVEGWIGANV</sequence>
<name>A0ABS8T6E2_DATST</name>
<comment type="caution">
    <text evidence="1">The sequence shown here is derived from an EMBL/GenBank/DDBJ whole genome shotgun (WGS) entry which is preliminary data.</text>
</comment>
<reference evidence="1 2" key="1">
    <citation type="journal article" date="2021" name="BMC Genomics">
        <title>Datura genome reveals duplications of psychoactive alkaloid biosynthetic genes and high mutation rate following tissue culture.</title>
        <authorList>
            <person name="Rajewski A."/>
            <person name="Carter-House D."/>
            <person name="Stajich J."/>
            <person name="Litt A."/>
        </authorList>
    </citation>
    <scope>NUCLEOTIDE SEQUENCE [LARGE SCALE GENOMIC DNA]</scope>
    <source>
        <strain evidence="1">AR-01</strain>
    </source>
</reference>
<keyword evidence="2" id="KW-1185">Reference proteome</keyword>